<comment type="similarity">
    <text evidence="2 6">Belongs to the glycosyl hydrolase 53 family.</text>
</comment>
<dbReference type="GO" id="GO:0045490">
    <property type="term" value="P:pectin catabolic process"/>
    <property type="evidence" value="ECO:0007669"/>
    <property type="project" value="TreeGrafter"/>
</dbReference>
<evidence type="ECO:0000256" key="2">
    <source>
        <dbReference type="ARBA" id="ARBA00010687"/>
    </source>
</evidence>
<name>A0A5N7IXV1_9CLOT</name>
<sequence length="343" mass="37456">MSTKMFKRILSGFACFTLVFGVSSMMYVGKPVKAAIYYKGADLSWLPGMESKGYTFKNANGTTQDEMTIMKGLGVSAVRLRIWVNPSSNPYNGMCNEAKVITMAKRAKAIGAAVMLDFQYSDSWADPGKQTLPAAWAGDTTISMLGTQVYNYTYQVMTDMKNAGVTPTWVQIGNETNAGMLWPLGNTSNGFSNVAWLINSGYNAVKAVSNSTQCIVHLSNGYDNANFRWFFDGVKAAGGKWDIIGMSLYPTASNYTTYNRQCLTNMKDMKSRYGTNVVISEAGFSSSDPTNAAKFLSQLKTNVISVGGVGIFYWEPECYNWNNYGMGATDSSTLKATAAMSAY</sequence>
<evidence type="ECO:0000256" key="3">
    <source>
        <dbReference type="ARBA" id="ARBA00012556"/>
    </source>
</evidence>
<dbReference type="EMBL" id="SPSF01000015">
    <property type="protein sequence ID" value="MPQ61310.1"/>
    <property type="molecule type" value="Genomic_DNA"/>
</dbReference>
<dbReference type="PANTHER" id="PTHR34983">
    <property type="entry name" value="ARABINOGALACTAN ENDO-BETA-1,4-GALACTANASE A"/>
    <property type="match status" value="1"/>
</dbReference>
<dbReference type="SUPFAM" id="SSF51445">
    <property type="entry name" value="(Trans)glycosidases"/>
    <property type="match status" value="1"/>
</dbReference>
<reference evidence="7 8" key="1">
    <citation type="journal article" date="2019" name="Lett. Appl. Microbiol.">
        <title>A case of 'blown pack' spoilage of vacuum-packaged pork likely associated with Clostridium estertheticum in Canada.</title>
        <authorList>
            <person name="Zhang P."/>
            <person name="Ward P."/>
            <person name="McMullen L.M."/>
            <person name="Yang X."/>
        </authorList>
    </citation>
    <scope>NUCLEOTIDE SEQUENCE [LARGE SCALE GENOMIC DNA]</scope>
    <source>
        <strain evidence="7 8">MA19</strain>
    </source>
</reference>
<evidence type="ECO:0000313" key="8">
    <source>
        <dbReference type="Proteomes" id="UP000342249"/>
    </source>
</evidence>
<keyword evidence="5 6" id="KW-0326">Glycosidase</keyword>
<evidence type="ECO:0000256" key="6">
    <source>
        <dbReference type="RuleBase" id="RU361192"/>
    </source>
</evidence>
<dbReference type="InterPro" id="IPR011683">
    <property type="entry name" value="Glyco_hydro_53"/>
</dbReference>
<dbReference type="GO" id="GO:0031218">
    <property type="term" value="F:arabinogalactan endo-1,4-beta-galactosidase activity"/>
    <property type="evidence" value="ECO:0007669"/>
    <property type="project" value="UniProtKB-EC"/>
</dbReference>
<dbReference type="AlphaFoldDB" id="A0A5N7IXV1"/>
<dbReference type="InterPro" id="IPR017853">
    <property type="entry name" value="GH"/>
</dbReference>
<evidence type="ECO:0000256" key="1">
    <source>
        <dbReference type="ARBA" id="ARBA00001695"/>
    </source>
</evidence>
<accession>A0A5N7IXV1</accession>
<dbReference type="PANTHER" id="PTHR34983:SF1">
    <property type="entry name" value="ARABINOGALACTAN ENDO-BETA-1,4-GALACTANASE A"/>
    <property type="match status" value="1"/>
</dbReference>
<proteinExistence type="inferred from homology"/>
<dbReference type="GO" id="GO:0015926">
    <property type="term" value="F:glucosidase activity"/>
    <property type="evidence" value="ECO:0007669"/>
    <property type="project" value="InterPro"/>
</dbReference>
<keyword evidence="4 6" id="KW-0378">Hydrolase</keyword>
<evidence type="ECO:0000313" key="7">
    <source>
        <dbReference type="EMBL" id="MPQ61310.1"/>
    </source>
</evidence>
<organism evidence="7 8">
    <name type="scientific">Clostridium estertheticum</name>
    <dbReference type="NCBI Taxonomy" id="238834"/>
    <lineage>
        <taxon>Bacteria</taxon>
        <taxon>Bacillati</taxon>
        <taxon>Bacillota</taxon>
        <taxon>Clostridia</taxon>
        <taxon>Eubacteriales</taxon>
        <taxon>Clostridiaceae</taxon>
        <taxon>Clostridium</taxon>
    </lineage>
</organism>
<evidence type="ECO:0000256" key="4">
    <source>
        <dbReference type="ARBA" id="ARBA00022801"/>
    </source>
</evidence>
<dbReference type="Pfam" id="PF07745">
    <property type="entry name" value="Glyco_hydro_53"/>
    <property type="match status" value="1"/>
</dbReference>
<dbReference type="Gene3D" id="3.20.20.80">
    <property type="entry name" value="Glycosidases"/>
    <property type="match status" value="1"/>
</dbReference>
<gene>
    <name evidence="7" type="ORF">E4V82_04210</name>
</gene>
<dbReference type="Proteomes" id="UP000342249">
    <property type="component" value="Unassembled WGS sequence"/>
</dbReference>
<evidence type="ECO:0000256" key="5">
    <source>
        <dbReference type="ARBA" id="ARBA00023295"/>
    </source>
</evidence>
<dbReference type="EC" id="3.2.1.89" evidence="3 6"/>
<comment type="catalytic activity">
    <reaction evidence="1 6">
        <text>The enzyme specifically hydrolyzes (1-&gt;4)-beta-D-galactosidic linkages in type I arabinogalactans.</text>
        <dbReference type="EC" id="3.2.1.89"/>
    </reaction>
</comment>
<comment type="caution">
    <text evidence="7">The sequence shown here is derived from an EMBL/GenBank/DDBJ whole genome shotgun (WGS) entry which is preliminary data.</text>
</comment>
<protein>
    <recommendedName>
        <fullName evidence="3 6">Arabinogalactan endo-beta-1,4-galactanase</fullName>
        <ecNumber evidence="3 6">3.2.1.89</ecNumber>
    </recommendedName>
</protein>
<dbReference type="RefSeq" id="WP_152750679.1">
    <property type="nucleotide sequence ID" value="NZ_JAHLDQ010000005.1"/>
</dbReference>